<proteinExistence type="predicted"/>
<accession>A0A699J5Q1</accession>
<dbReference type="Pfam" id="PF14223">
    <property type="entry name" value="Retrotran_gag_2"/>
    <property type="match status" value="1"/>
</dbReference>
<gene>
    <name evidence="1" type="ORF">Tci_581217</name>
</gene>
<sequence length="279" mass="31688">DATICAFLANQPNGSQLVHEDLEQIYEDDLEEMDLKWQLTLLSIRAKRFFQKTGKKITINGSDIAGYDKSKVECLNVEGTSSKEMVAIDGAGFDLSYMADDEALTNMAYGSFRLREQNDGEAMINSIKNGDQPLPRVTQVSIAGTSSTEQPPLKDKSMWSDQEKRIQKIDRLARSLLIQELPNDIYSLIDSNKTAKDLWDALARHMLGSEYGEQDRKAAVLYEYETFKATEGELLLDTYIRYLQVINDLKRCGYSKDNCVKISHVSKMPFRKKPRDSMN</sequence>
<comment type="caution">
    <text evidence="1">The sequence shown here is derived from an EMBL/GenBank/DDBJ whole genome shotgun (WGS) entry which is preliminary data.</text>
</comment>
<feature type="non-terminal residue" evidence="1">
    <location>
        <position position="279"/>
    </location>
</feature>
<feature type="non-terminal residue" evidence="1">
    <location>
        <position position="1"/>
    </location>
</feature>
<evidence type="ECO:0000313" key="1">
    <source>
        <dbReference type="EMBL" id="GFA09245.1"/>
    </source>
</evidence>
<dbReference type="AlphaFoldDB" id="A0A699J5Q1"/>
<dbReference type="EMBL" id="BKCJ010367730">
    <property type="protein sequence ID" value="GFA09245.1"/>
    <property type="molecule type" value="Genomic_DNA"/>
</dbReference>
<protein>
    <submittedName>
        <fullName evidence="1">Uncharacterized protein</fullName>
    </submittedName>
</protein>
<reference evidence="1" key="1">
    <citation type="journal article" date="2019" name="Sci. Rep.">
        <title>Draft genome of Tanacetum cinerariifolium, the natural source of mosquito coil.</title>
        <authorList>
            <person name="Yamashiro T."/>
            <person name="Shiraishi A."/>
            <person name="Satake H."/>
            <person name="Nakayama K."/>
        </authorList>
    </citation>
    <scope>NUCLEOTIDE SEQUENCE</scope>
</reference>
<organism evidence="1">
    <name type="scientific">Tanacetum cinerariifolium</name>
    <name type="common">Dalmatian daisy</name>
    <name type="synonym">Chrysanthemum cinerariifolium</name>
    <dbReference type="NCBI Taxonomy" id="118510"/>
    <lineage>
        <taxon>Eukaryota</taxon>
        <taxon>Viridiplantae</taxon>
        <taxon>Streptophyta</taxon>
        <taxon>Embryophyta</taxon>
        <taxon>Tracheophyta</taxon>
        <taxon>Spermatophyta</taxon>
        <taxon>Magnoliopsida</taxon>
        <taxon>eudicotyledons</taxon>
        <taxon>Gunneridae</taxon>
        <taxon>Pentapetalae</taxon>
        <taxon>asterids</taxon>
        <taxon>campanulids</taxon>
        <taxon>Asterales</taxon>
        <taxon>Asteraceae</taxon>
        <taxon>Asteroideae</taxon>
        <taxon>Anthemideae</taxon>
        <taxon>Anthemidinae</taxon>
        <taxon>Tanacetum</taxon>
    </lineage>
</organism>
<name>A0A699J5Q1_TANCI</name>